<proteinExistence type="predicted"/>
<feature type="non-terminal residue" evidence="1">
    <location>
        <position position="1"/>
    </location>
</feature>
<dbReference type="EMBL" id="LXQA010035132">
    <property type="protein sequence ID" value="MCH97507.1"/>
    <property type="molecule type" value="Genomic_DNA"/>
</dbReference>
<reference evidence="1 2" key="1">
    <citation type="journal article" date="2018" name="Front. Plant Sci.">
        <title>Red Clover (Trifolium pratense) and Zigzag Clover (T. medium) - A Picture of Genomic Similarities and Differences.</title>
        <authorList>
            <person name="Dluhosova J."/>
            <person name="Istvanek J."/>
            <person name="Nedelnik J."/>
            <person name="Repkova J."/>
        </authorList>
    </citation>
    <scope>NUCLEOTIDE SEQUENCE [LARGE SCALE GENOMIC DNA]</scope>
    <source>
        <strain evidence="2">cv. 10/8</strain>
        <tissue evidence="1">Leaf</tissue>
    </source>
</reference>
<dbReference type="AlphaFoldDB" id="A0A392NCC2"/>
<organism evidence="1 2">
    <name type="scientific">Trifolium medium</name>
    <dbReference type="NCBI Taxonomy" id="97028"/>
    <lineage>
        <taxon>Eukaryota</taxon>
        <taxon>Viridiplantae</taxon>
        <taxon>Streptophyta</taxon>
        <taxon>Embryophyta</taxon>
        <taxon>Tracheophyta</taxon>
        <taxon>Spermatophyta</taxon>
        <taxon>Magnoliopsida</taxon>
        <taxon>eudicotyledons</taxon>
        <taxon>Gunneridae</taxon>
        <taxon>Pentapetalae</taxon>
        <taxon>rosids</taxon>
        <taxon>fabids</taxon>
        <taxon>Fabales</taxon>
        <taxon>Fabaceae</taxon>
        <taxon>Papilionoideae</taxon>
        <taxon>50 kb inversion clade</taxon>
        <taxon>NPAAA clade</taxon>
        <taxon>Hologalegina</taxon>
        <taxon>IRL clade</taxon>
        <taxon>Trifolieae</taxon>
        <taxon>Trifolium</taxon>
    </lineage>
</organism>
<name>A0A392NCC2_9FABA</name>
<dbReference type="Proteomes" id="UP000265520">
    <property type="component" value="Unassembled WGS sequence"/>
</dbReference>
<evidence type="ECO:0000313" key="2">
    <source>
        <dbReference type="Proteomes" id="UP000265520"/>
    </source>
</evidence>
<dbReference type="PANTHER" id="PTHR33240:SF15">
    <property type="entry name" value="GAG-PRO-LIKE PROTEIN"/>
    <property type="match status" value="1"/>
</dbReference>
<keyword evidence="2" id="KW-1185">Reference proteome</keyword>
<evidence type="ECO:0000313" key="1">
    <source>
        <dbReference type="EMBL" id="MCH97507.1"/>
    </source>
</evidence>
<comment type="caution">
    <text evidence="1">The sequence shown here is derived from an EMBL/GenBank/DDBJ whole genome shotgun (WGS) entry which is preliminary data.</text>
</comment>
<protein>
    <submittedName>
        <fullName evidence="1">Uncharacterized protein</fullName>
    </submittedName>
</protein>
<sequence length="157" mass="17747">SEKDLMDHNIVITDFNGNSAKSMGVIVVKLKVDSVSRSTVFIVVPSKANYNLLLRREWIHVVGAIPSTVHQVMVLWREDDYVEYIDADDTAFKVAGIGVLNSEKMLEEMGPCRMETFNQWKEGFGNKIKITLFPRNGFEINESSNVNQDGQEVANHE</sequence>
<dbReference type="PANTHER" id="PTHR33240">
    <property type="entry name" value="OS08G0508500 PROTEIN"/>
    <property type="match status" value="1"/>
</dbReference>
<accession>A0A392NCC2</accession>